<feature type="compositionally biased region" description="Pro residues" evidence="1">
    <location>
        <begin position="119"/>
        <end position="130"/>
    </location>
</feature>
<sequence length="167" mass="17794">SSLSTVCQAEPSCRSWSSLYLSLPVYLRHRGAHTCSAEHSQPGSAFITMPAPAKRSPPTPPKRMTPVTKRHSADPSAPDKDPSPPVAEPASAPPPPAVHRGEHTEEVSNTPLSHSETLPFPPSHIPPSPPRVHSLQHPPSPFPRCRLTPPAPPRSPPASLQPSPCTS</sequence>
<feature type="compositionally biased region" description="Polar residues" evidence="1">
    <location>
        <begin position="107"/>
        <end position="116"/>
    </location>
</feature>
<feature type="region of interest" description="Disordered" evidence="1">
    <location>
        <begin position="35"/>
        <end position="167"/>
    </location>
</feature>
<dbReference type="RefSeq" id="XP_010782444.1">
    <property type="nucleotide sequence ID" value="XM_010784142.1"/>
</dbReference>
<evidence type="ECO:0000313" key="3">
    <source>
        <dbReference type="RefSeq" id="XP_010782444.1"/>
    </source>
</evidence>
<accession>A0A6I9NWV6</accession>
<dbReference type="KEGG" id="ncc:104956628"/>
<protein>
    <submittedName>
        <fullName evidence="3">Vegetative cell wall protein gp1-like</fullName>
    </submittedName>
</protein>
<organism evidence="2 3">
    <name type="scientific">Notothenia coriiceps</name>
    <name type="common">black rockcod</name>
    <dbReference type="NCBI Taxonomy" id="8208"/>
    <lineage>
        <taxon>Eukaryota</taxon>
        <taxon>Metazoa</taxon>
        <taxon>Chordata</taxon>
        <taxon>Craniata</taxon>
        <taxon>Vertebrata</taxon>
        <taxon>Euteleostomi</taxon>
        <taxon>Actinopterygii</taxon>
        <taxon>Neopterygii</taxon>
        <taxon>Teleostei</taxon>
        <taxon>Neoteleostei</taxon>
        <taxon>Acanthomorphata</taxon>
        <taxon>Eupercaria</taxon>
        <taxon>Perciformes</taxon>
        <taxon>Notothenioidei</taxon>
        <taxon>Nototheniidae</taxon>
        <taxon>Notothenia</taxon>
    </lineage>
</organism>
<proteinExistence type="predicted"/>
<reference evidence="3" key="1">
    <citation type="submission" date="2025-08" db="UniProtKB">
        <authorList>
            <consortium name="RefSeq"/>
        </authorList>
    </citation>
    <scope>IDENTIFICATION</scope>
    <source>
        <tissue evidence="3">Muscle</tissue>
    </source>
</reference>
<feature type="non-terminal residue" evidence="3">
    <location>
        <position position="1"/>
    </location>
</feature>
<keyword evidence="2" id="KW-1185">Reference proteome</keyword>
<dbReference type="Proteomes" id="UP000504611">
    <property type="component" value="Unplaced"/>
</dbReference>
<dbReference type="AlphaFoldDB" id="A0A6I9NWV6"/>
<name>A0A6I9NWV6_9TELE</name>
<gene>
    <name evidence="3" type="primary">LOC104956628</name>
</gene>
<feature type="compositionally biased region" description="Pro residues" evidence="1">
    <location>
        <begin position="83"/>
        <end position="97"/>
    </location>
</feature>
<evidence type="ECO:0000256" key="1">
    <source>
        <dbReference type="SAM" id="MobiDB-lite"/>
    </source>
</evidence>
<dbReference type="GeneID" id="104956628"/>
<feature type="compositionally biased region" description="Basic and acidic residues" evidence="1">
    <location>
        <begin position="71"/>
        <end position="82"/>
    </location>
</feature>
<feature type="compositionally biased region" description="Low complexity" evidence="1">
    <location>
        <begin position="157"/>
        <end position="167"/>
    </location>
</feature>
<evidence type="ECO:0000313" key="2">
    <source>
        <dbReference type="Proteomes" id="UP000504611"/>
    </source>
</evidence>